<reference evidence="1" key="1">
    <citation type="journal article" date="2004" name="Archaea">
        <title>Genomic comparison of archaeal conjugative plasmids from Sulfolobus.</title>
        <authorList>
            <person name="Greve B."/>
            <person name="Jensen S."/>
            <person name="Bruegger K."/>
            <person name="Zillig W."/>
            <person name="Garrett R.A."/>
        </authorList>
    </citation>
    <scope>NUCLEOTIDE SEQUENCE [LARGE SCALE GENOMIC DNA]</scope>
    <source>
        <plasmid evidence="1">pKEF9</plasmid>
    </source>
</reference>
<sequence>MHTKHKIAIYYLLLENYFMKRTVIHYYIILAAPHSFITPSPPPWTRLPSSSFHQAPQFRKAAQV</sequence>
<keyword evidence="1" id="KW-0614">Plasmid</keyword>
<proteinExistence type="predicted"/>
<geneLocation type="plasmid" evidence="1">
    <name>pKEF9</name>
</geneLocation>
<evidence type="ECO:0000313" key="1">
    <source>
        <dbReference type="EMBL" id="CAG38154.1"/>
    </source>
</evidence>
<dbReference type="EMBL" id="AJ748321">
    <property type="protein sequence ID" value="CAG38154.1"/>
    <property type="molecule type" value="Genomic_DNA"/>
</dbReference>
<organism evidence="1">
    <name type="scientific">Saccharolobus islandicus</name>
    <name type="common">Sulfolobus islandicus</name>
    <dbReference type="NCBI Taxonomy" id="43080"/>
    <lineage>
        <taxon>Archaea</taxon>
        <taxon>Thermoproteota</taxon>
        <taxon>Thermoprotei</taxon>
        <taxon>Sulfolobales</taxon>
        <taxon>Sulfolobaceae</taxon>
        <taxon>Saccharolobus</taxon>
    </lineage>
</organism>
<protein>
    <submittedName>
        <fullName evidence="1">Uncharacterized protein</fullName>
    </submittedName>
</protein>
<dbReference type="AlphaFoldDB" id="Q5W2Z2"/>
<accession>Q5W2Z2</accession>
<name>Q5W2Z2_SACIS</name>